<keyword evidence="2" id="KW-1185">Reference proteome</keyword>
<evidence type="ECO:0000313" key="1">
    <source>
        <dbReference type="EMBL" id="RXH68801.1"/>
    </source>
</evidence>
<sequence>MSEYLPKESFPSPPAADLGTPSFINAHLNLNQNKTSNNTHSILLRHCPKDPTVERYSLLLDNDSFLEHSKPQLPVQSLIECF</sequence>
<evidence type="ECO:0000313" key="2">
    <source>
        <dbReference type="Proteomes" id="UP000290289"/>
    </source>
</evidence>
<reference evidence="1 2" key="1">
    <citation type="submission" date="2018-10" db="EMBL/GenBank/DDBJ databases">
        <title>A high-quality apple genome assembly.</title>
        <authorList>
            <person name="Hu J."/>
        </authorList>
    </citation>
    <scope>NUCLEOTIDE SEQUENCE [LARGE SCALE GENOMIC DNA]</scope>
    <source>
        <strain evidence="2">cv. HFTH1</strain>
        <tissue evidence="1">Young leaf</tissue>
    </source>
</reference>
<gene>
    <name evidence="1" type="ORF">DVH24_031134</name>
</gene>
<protein>
    <submittedName>
        <fullName evidence="1">Uncharacterized protein</fullName>
    </submittedName>
</protein>
<organism evidence="1 2">
    <name type="scientific">Malus domestica</name>
    <name type="common">Apple</name>
    <name type="synonym">Pyrus malus</name>
    <dbReference type="NCBI Taxonomy" id="3750"/>
    <lineage>
        <taxon>Eukaryota</taxon>
        <taxon>Viridiplantae</taxon>
        <taxon>Streptophyta</taxon>
        <taxon>Embryophyta</taxon>
        <taxon>Tracheophyta</taxon>
        <taxon>Spermatophyta</taxon>
        <taxon>Magnoliopsida</taxon>
        <taxon>eudicotyledons</taxon>
        <taxon>Gunneridae</taxon>
        <taxon>Pentapetalae</taxon>
        <taxon>rosids</taxon>
        <taxon>fabids</taxon>
        <taxon>Rosales</taxon>
        <taxon>Rosaceae</taxon>
        <taxon>Amygdaloideae</taxon>
        <taxon>Maleae</taxon>
        <taxon>Malus</taxon>
    </lineage>
</organism>
<dbReference type="AlphaFoldDB" id="A0A498HI55"/>
<accession>A0A498HI55</accession>
<comment type="caution">
    <text evidence="1">The sequence shown here is derived from an EMBL/GenBank/DDBJ whole genome shotgun (WGS) entry which is preliminary data.</text>
</comment>
<name>A0A498HI55_MALDO</name>
<dbReference type="Proteomes" id="UP000290289">
    <property type="component" value="Chromosome 17"/>
</dbReference>
<dbReference type="EMBL" id="RDQH01000343">
    <property type="protein sequence ID" value="RXH68801.1"/>
    <property type="molecule type" value="Genomic_DNA"/>
</dbReference>
<proteinExistence type="predicted"/>